<evidence type="ECO:0000256" key="1">
    <source>
        <dbReference type="SAM" id="MobiDB-lite"/>
    </source>
</evidence>
<dbReference type="SUPFAM" id="SSF53098">
    <property type="entry name" value="Ribonuclease H-like"/>
    <property type="match status" value="1"/>
</dbReference>
<evidence type="ECO:0000313" key="3">
    <source>
        <dbReference type="EMBL" id="KAK2554937.1"/>
    </source>
</evidence>
<dbReference type="GO" id="GO:0015074">
    <property type="term" value="P:DNA integration"/>
    <property type="evidence" value="ECO:0007669"/>
    <property type="project" value="InterPro"/>
</dbReference>
<organism evidence="3 4">
    <name type="scientific">Acropora cervicornis</name>
    <name type="common">Staghorn coral</name>
    <dbReference type="NCBI Taxonomy" id="6130"/>
    <lineage>
        <taxon>Eukaryota</taxon>
        <taxon>Metazoa</taxon>
        <taxon>Cnidaria</taxon>
        <taxon>Anthozoa</taxon>
        <taxon>Hexacorallia</taxon>
        <taxon>Scleractinia</taxon>
        <taxon>Astrocoeniina</taxon>
        <taxon>Acroporidae</taxon>
        <taxon>Acropora</taxon>
    </lineage>
</organism>
<dbReference type="GO" id="GO:0003676">
    <property type="term" value="F:nucleic acid binding"/>
    <property type="evidence" value="ECO:0007669"/>
    <property type="project" value="InterPro"/>
</dbReference>
<reference evidence="3" key="2">
    <citation type="journal article" date="2023" name="Science">
        <title>Genomic signatures of disease resistance in endangered staghorn corals.</title>
        <authorList>
            <person name="Vollmer S.V."/>
            <person name="Selwyn J.D."/>
            <person name="Despard B.A."/>
            <person name="Roesel C.L."/>
        </authorList>
    </citation>
    <scope>NUCLEOTIDE SEQUENCE</scope>
    <source>
        <strain evidence="3">K2</strain>
    </source>
</reference>
<dbReference type="Gene3D" id="3.30.420.10">
    <property type="entry name" value="Ribonuclease H-like superfamily/Ribonuclease H"/>
    <property type="match status" value="1"/>
</dbReference>
<dbReference type="InterPro" id="IPR001584">
    <property type="entry name" value="Integrase_cat-core"/>
</dbReference>
<dbReference type="InterPro" id="IPR012337">
    <property type="entry name" value="RNaseH-like_sf"/>
</dbReference>
<reference evidence="3" key="1">
    <citation type="journal article" date="2023" name="G3 (Bethesda)">
        <title>Whole genome assembly and annotation of the endangered Caribbean coral Acropora cervicornis.</title>
        <authorList>
            <person name="Selwyn J.D."/>
            <person name="Vollmer S.V."/>
        </authorList>
    </citation>
    <scope>NUCLEOTIDE SEQUENCE</scope>
    <source>
        <strain evidence="3">K2</strain>
    </source>
</reference>
<name>A0AAD9Q539_ACRCE</name>
<dbReference type="PANTHER" id="PTHR37984">
    <property type="entry name" value="PROTEIN CBG26694"/>
    <property type="match status" value="1"/>
</dbReference>
<accession>A0AAD9Q539</accession>
<dbReference type="EMBL" id="JARQWQ010000066">
    <property type="protein sequence ID" value="KAK2554937.1"/>
    <property type="molecule type" value="Genomic_DNA"/>
</dbReference>
<gene>
    <name evidence="3" type="ORF">P5673_023623</name>
</gene>
<dbReference type="PANTHER" id="PTHR37984:SF7">
    <property type="entry name" value="INTEGRASE CATALYTIC DOMAIN-CONTAINING PROTEIN"/>
    <property type="match status" value="1"/>
</dbReference>
<feature type="domain" description="Integrase catalytic" evidence="2">
    <location>
        <begin position="22"/>
        <end position="187"/>
    </location>
</feature>
<dbReference type="Proteomes" id="UP001249851">
    <property type="component" value="Unassembled WGS sequence"/>
</dbReference>
<proteinExistence type="predicted"/>
<sequence length="188" mass="21442">MTKSCKVCQERKPNQPRGPLLQTEVPNRPWHTIGTNLFYLDEDEHLLIADYYTKYPFVRKIPKAQSTSKCAVAITTQIFSEHGILLIVRSNNGPHFQGHYHRLSTEYGFKHVTCSPNYPKSNGFIESQVKIVKRVLEKAQRPNSDPNIALLCLRSTPIDNKLPSPAELPLGRQIQDNLPRKIKSNHTS</sequence>
<evidence type="ECO:0000313" key="4">
    <source>
        <dbReference type="Proteomes" id="UP001249851"/>
    </source>
</evidence>
<protein>
    <recommendedName>
        <fullName evidence="2">Integrase catalytic domain-containing protein</fullName>
    </recommendedName>
</protein>
<dbReference type="InterPro" id="IPR036397">
    <property type="entry name" value="RNaseH_sf"/>
</dbReference>
<feature type="region of interest" description="Disordered" evidence="1">
    <location>
        <begin position="164"/>
        <end position="188"/>
    </location>
</feature>
<keyword evidence="4" id="KW-1185">Reference proteome</keyword>
<dbReference type="PROSITE" id="PS50994">
    <property type="entry name" value="INTEGRASE"/>
    <property type="match status" value="1"/>
</dbReference>
<dbReference type="FunFam" id="3.30.420.10:FF:000063">
    <property type="entry name" value="Retrovirus-related Pol polyprotein from transposon 297-like Protein"/>
    <property type="match status" value="1"/>
</dbReference>
<evidence type="ECO:0000259" key="2">
    <source>
        <dbReference type="PROSITE" id="PS50994"/>
    </source>
</evidence>
<dbReference type="InterPro" id="IPR050951">
    <property type="entry name" value="Retrovirus_Pol_polyprotein"/>
</dbReference>
<comment type="caution">
    <text evidence="3">The sequence shown here is derived from an EMBL/GenBank/DDBJ whole genome shotgun (WGS) entry which is preliminary data.</text>
</comment>
<dbReference type="AlphaFoldDB" id="A0AAD9Q539"/>